<accession>A0A1V9XXW1</accession>
<organism evidence="3 4">
    <name type="scientific">Tropilaelaps mercedesae</name>
    <dbReference type="NCBI Taxonomy" id="418985"/>
    <lineage>
        <taxon>Eukaryota</taxon>
        <taxon>Metazoa</taxon>
        <taxon>Ecdysozoa</taxon>
        <taxon>Arthropoda</taxon>
        <taxon>Chelicerata</taxon>
        <taxon>Arachnida</taxon>
        <taxon>Acari</taxon>
        <taxon>Parasitiformes</taxon>
        <taxon>Mesostigmata</taxon>
        <taxon>Gamasina</taxon>
        <taxon>Dermanyssoidea</taxon>
        <taxon>Laelapidae</taxon>
        <taxon>Tropilaelaps</taxon>
    </lineage>
</organism>
<dbReference type="EMBL" id="MNPL01002438">
    <property type="protein sequence ID" value="OQR78272.1"/>
    <property type="molecule type" value="Genomic_DNA"/>
</dbReference>
<dbReference type="Proteomes" id="UP000192247">
    <property type="component" value="Unassembled WGS sequence"/>
</dbReference>
<dbReference type="Gene3D" id="1.25.40.10">
    <property type="entry name" value="Tetratricopeptide repeat domain"/>
    <property type="match status" value="1"/>
</dbReference>
<feature type="domain" description="PPIase FKBP-type" evidence="2">
    <location>
        <begin position="81"/>
        <end position="136"/>
    </location>
</feature>
<protein>
    <recommendedName>
        <fullName evidence="1">peptidylprolyl isomerase</fullName>
        <ecNumber evidence="1">5.2.1.8</ecNumber>
    </recommendedName>
</protein>
<reference evidence="3 4" key="1">
    <citation type="journal article" date="2017" name="Gigascience">
        <title>Draft genome of the honey bee ectoparasitic mite, Tropilaelaps mercedesae, is shaped by the parasitic life history.</title>
        <authorList>
            <person name="Dong X."/>
            <person name="Armstrong S.D."/>
            <person name="Xia D."/>
            <person name="Makepeace B.L."/>
            <person name="Darby A.C."/>
            <person name="Kadowaki T."/>
        </authorList>
    </citation>
    <scope>NUCLEOTIDE SEQUENCE [LARGE SCALE GENOMIC DNA]</scope>
    <source>
        <strain evidence="3">Wuxi-XJTLU</strain>
    </source>
</reference>
<evidence type="ECO:0000256" key="1">
    <source>
        <dbReference type="PROSITE-ProRule" id="PRU00277"/>
    </source>
</evidence>
<dbReference type="InParanoid" id="A0A1V9XXW1"/>
<dbReference type="InterPro" id="IPR046357">
    <property type="entry name" value="PPIase_dom_sf"/>
</dbReference>
<dbReference type="InterPro" id="IPR001179">
    <property type="entry name" value="PPIase_FKBP_dom"/>
</dbReference>
<dbReference type="EC" id="5.2.1.8" evidence="1"/>
<dbReference type="Gene3D" id="3.10.50.40">
    <property type="match status" value="1"/>
</dbReference>
<dbReference type="SUPFAM" id="SSF54534">
    <property type="entry name" value="FKBP-like"/>
    <property type="match status" value="1"/>
</dbReference>
<evidence type="ECO:0000313" key="4">
    <source>
        <dbReference type="Proteomes" id="UP000192247"/>
    </source>
</evidence>
<evidence type="ECO:0000313" key="3">
    <source>
        <dbReference type="EMBL" id="OQR78272.1"/>
    </source>
</evidence>
<dbReference type="PROSITE" id="PS50059">
    <property type="entry name" value="FKBP_PPIASE"/>
    <property type="match status" value="1"/>
</dbReference>
<proteinExistence type="predicted"/>
<keyword evidence="1" id="KW-0697">Rotamase</keyword>
<dbReference type="PROSITE" id="PS00018">
    <property type="entry name" value="EF_HAND_1"/>
    <property type="match status" value="1"/>
</dbReference>
<gene>
    <name evidence="3" type="ORF">BIW11_00332</name>
</gene>
<dbReference type="InterPro" id="IPR011990">
    <property type="entry name" value="TPR-like_helical_dom_sf"/>
</dbReference>
<keyword evidence="1" id="KW-0413">Isomerase</keyword>
<comment type="caution">
    <text evidence="3">The sequence shown here is derived from an EMBL/GenBank/DDBJ whole genome shotgun (WGS) entry which is preliminary data.</text>
</comment>
<sequence length="401" mass="46263">MINGDQVRKEGQDVFHSLVYKLTRKLGEGSMMPPNADILVTMKMFEEPNESSESYNTPSFCAEHTSDDPLAKSLYELMPFGLRQAVSTMTLGEKAWIWVHSDAAYGDTGLRYGDHPSDVILPGTNLLYEIRLVWWRPKHLSVIWEETDKKNDSLQSTAITTIEKTLTEMNEPYGLCKVRQAYRRLQHMLSQLRSVRIDSKHKPEQEAERNRVMYNIIKRSANYAIMLGRYGHALFHLKHLLEVNPDDASGHCLLAQAYFSMGRSTNAFYSIRNAHFIDPLNKQYTAVQKEIQQYISLVDDVDADDFVEEEEYEKYAEMLKRRLEIKRKFVLKSVSVKLLVLLESGTKKITVKGGFPAEILDQAHDWLKEKHSETLEVTRTEKTVEIKPILRPNSDESQQET</sequence>
<evidence type="ECO:0000259" key="2">
    <source>
        <dbReference type="PROSITE" id="PS50059"/>
    </source>
</evidence>
<dbReference type="InterPro" id="IPR018247">
    <property type="entry name" value="EF_Hand_1_Ca_BS"/>
</dbReference>
<keyword evidence="4" id="KW-1185">Reference proteome</keyword>
<dbReference type="SUPFAM" id="SSF48452">
    <property type="entry name" value="TPR-like"/>
    <property type="match status" value="1"/>
</dbReference>
<dbReference type="AlphaFoldDB" id="A0A1V9XXW1"/>
<comment type="catalytic activity">
    <reaction evidence="1">
        <text>[protein]-peptidylproline (omega=180) = [protein]-peptidylproline (omega=0)</text>
        <dbReference type="Rhea" id="RHEA:16237"/>
        <dbReference type="Rhea" id="RHEA-COMP:10747"/>
        <dbReference type="Rhea" id="RHEA-COMP:10748"/>
        <dbReference type="ChEBI" id="CHEBI:83833"/>
        <dbReference type="ChEBI" id="CHEBI:83834"/>
        <dbReference type="EC" id="5.2.1.8"/>
    </reaction>
</comment>
<dbReference type="GO" id="GO:0003755">
    <property type="term" value="F:peptidyl-prolyl cis-trans isomerase activity"/>
    <property type="evidence" value="ECO:0007669"/>
    <property type="project" value="UniProtKB-KW"/>
</dbReference>
<dbReference type="Pfam" id="PF00254">
    <property type="entry name" value="FKBP_C"/>
    <property type="match status" value="1"/>
</dbReference>
<name>A0A1V9XXW1_9ACAR</name>